<dbReference type="PANTHER" id="PTHR12428:SF65">
    <property type="entry name" value="CYTOCHROME C OXIDASE ASSEMBLY PROTEIN COX18, MITOCHONDRIAL"/>
    <property type="match status" value="1"/>
</dbReference>
<feature type="compositionally biased region" description="Low complexity" evidence="17">
    <location>
        <begin position="348"/>
        <end position="364"/>
    </location>
</feature>
<feature type="region of interest" description="Disordered" evidence="17">
    <location>
        <begin position="266"/>
        <end position="364"/>
    </location>
</feature>
<comment type="similarity">
    <text evidence="2">Belongs to the OXA1/ALB3/YidC family. Type 1 subfamily.</text>
</comment>
<evidence type="ECO:0000313" key="20">
    <source>
        <dbReference type="EMBL" id="VZO34742.1"/>
    </source>
</evidence>
<keyword evidence="9 18" id="KW-0472">Membrane</keyword>
<organism evidence="20 21">
    <name type="scientific">Occultella aeris</name>
    <dbReference type="NCBI Taxonomy" id="2761496"/>
    <lineage>
        <taxon>Bacteria</taxon>
        <taxon>Bacillati</taxon>
        <taxon>Actinomycetota</taxon>
        <taxon>Actinomycetes</taxon>
        <taxon>Micrococcales</taxon>
        <taxon>Ruaniaceae</taxon>
        <taxon>Occultella</taxon>
    </lineage>
</organism>
<feature type="compositionally biased region" description="Polar residues" evidence="17">
    <location>
        <begin position="303"/>
        <end position="314"/>
    </location>
</feature>
<evidence type="ECO:0000256" key="11">
    <source>
        <dbReference type="ARBA" id="ARBA00025034"/>
    </source>
</evidence>
<dbReference type="InterPro" id="IPR047196">
    <property type="entry name" value="YidC_ALB_C"/>
</dbReference>
<evidence type="ECO:0000313" key="21">
    <source>
        <dbReference type="Proteomes" id="UP000419743"/>
    </source>
</evidence>
<evidence type="ECO:0000256" key="12">
    <source>
        <dbReference type="ARBA" id="ARBA00026028"/>
    </source>
</evidence>
<comment type="function">
    <text evidence="11">Required for the insertion and/or proper folding and/or complex formation of integral membrane proteins into the membrane. Involved in integration of membrane proteins that insert both dependently and independently of the Sec translocase complex, as well as at least some lipoproteins. Aids folding of multispanning membrane proteins.</text>
</comment>
<accession>A0A7M4DD34</accession>
<evidence type="ECO:0000256" key="2">
    <source>
        <dbReference type="ARBA" id="ARBA00010527"/>
    </source>
</evidence>
<evidence type="ECO:0000256" key="15">
    <source>
        <dbReference type="ARBA" id="ARBA00033342"/>
    </source>
</evidence>
<keyword evidence="21" id="KW-1185">Reference proteome</keyword>
<evidence type="ECO:0000256" key="9">
    <source>
        <dbReference type="ARBA" id="ARBA00023136"/>
    </source>
</evidence>
<dbReference type="NCBIfam" id="NF002350">
    <property type="entry name" value="PRK01315.1"/>
    <property type="match status" value="1"/>
</dbReference>
<name>A0A7M4DD34_9MICO</name>
<evidence type="ECO:0000256" key="16">
    <source>
        <dbReference type="RuleBase" id="RU003945"/>
    </source>
</evidence>
<dbReference type="GO" id="GO:0032977">
    <property type="term" value="F:membrane insertase activity"/>
    <property type="evidence" value="ECO:0007669"/>
    <property type="project" value="InterPro"/>
</dbReference>
<evidence type="ECO:0000256" key="5">
    <source>
        <dbReference type="ARBA" id="ARBA00022475"/>
    </source>
</evidence>
<feature type="transmembrane region" description="Helical" evidence="18">
    <location>
        <begin position="108"/>
        <end position="131"/>
    </location>
</feature>
<feature type="transmembrane region" description="Helical" evidence="18">
    <location>
        <begin position="221"/>
        <end position="245"/>
    </location>
</feature>
<feature type="transmembrane region" description="Helical" evidence="18">
    <location>
        <begin position="38"/>
        <end position="59"/>
    </location>
</feature>
<comment type="subcellular location">
    <subcellularLocation>
        <location evidence="1">Cell membrane</location>
        <topology evidence="1">Multi-pass membrane protein</topology>
    </subcellularLocation>
    <subcellularLocation>
        <location evidence="16">Membrane</location>
        <topology evidence="16">Multi-pass membrane protein</topology>
    </subcellularLocation>
</comment>
<gene>
    <name evidence="20" type="primary">misCA</name>
    <name evidence="20" type="ORF">HALOF300_00022</name>
</gene>
<keyword evidence="4" id="KW-0813">Transport</keyword>
<keyword evidence="7" id="KW-0653">Protein transport</keyword>
<feature type="domain" description="Membrane insertase YidC/Oxa/ALB C-terminal" evidence="19">
    <location>
        <begin position="39"/>
        <end position="260"/>
    </location>
</feature>
<evidence type="ECO:0000256" key="7">
    <source>
        <dbReference type="ARBA" id="ARBA00022927"/>
    </source>
</evidence>
<dbReference type="GO" id="GO:0015031">
    <property type="term" value="P:protein transport"/>
    <property type="evidence" value="ECO:0007669"/>
    <property type="project" value="UniProtKB-KW"/>
</dbReference>
<evidence type="ECO:0000256" key="1">
    <source>
        <dbReference type="ARBA" id="ARBA00004651"/>
    </source>
</evidence>
<dbReference type="RefSeq" id="WP_156738629.1">
    <property type="nucleotide sequence ID" value="NZ_CACRYJ010000003.1"/>
</dbReference>
<dbReference type="Proteomes" id="UP000419743">
    <property type="component" value="Unassembled WGS sequence"/>
</dbReference>
<comment type="caution">
    <text evidence="20">The sequence shown here is derived from an EMBL/GenBank/DDBJ whole genome shotgun (WGS) entry which is preliminary data.</text>
</comment>
<comment type="subunit">
    <text evidence="12">Interacts with the Sec translocase complex via SecD. Specifically interacts with transmembrane segments of nascent integral membrane proteins during membrane integration.</text>
</comment>
<keyword evidence="10" id="KW-0143">Chaperone</keyword>
<protein>
    <recommendedName>
        <fullName evidence="3">Membrane protein insertase YidC</fullName>
    </recommendedName>
    <alternativeName>
        <fullName evidence="15">Foldase YidC</fullName>
    </alternativeName>
    <alternativeName>
        <fullName evidence="14">Membrane integrase YidC</fullName>
    </alternativeName>
    <alternativeName>
        <fullName evidence="13">Membrane protein YidC</fullName>
    </alternativeName>
</protein>
<keyword evidence="8 18" id="KW-1133">Transmembrane helix</keyword>
<evidence type="ECO:0000256" key="4">
    <source>
        <dbReference type="ARBA" id="ARBA00022448"/>
    </source>
</evidence>
<evidence type="ECO:0000256" key="6">
    <source>
        <dbReference type="ARBA" id="ARBA00022692"/>
    </source>
</evidence>
<dbReference type="NCBIfam" id="TIGR03592">
    <property type="entry name" value="yidC_oxa1_cterm"/>
    <property type="match status" value="1"/>
</dbReference>
<dbReference type="EMBL" id="CACRYJ010000003">
    <property type="protein sequence ID" value="VZO34742.1"/>
    <property type="molecule type" value="Genomic_DNA"/>
</dbReference>
<evidence type="ECO:0000256" key="14">
    <source>
        <dbReference type="ARBA" id="ARBA00033245"/>
    </source>
</evidence>
<dbReference type="Pfam" id="PF02096">
    <property type="entry name" value="60KD_IMP"/>
    <property type="match status" value="1"/>
</dbReference>
<keyword evidence="6 16" id="KW-0812">Transmembrane</keyword>
<evidence type="ECO:0000256" key="17">
    <source>
        <dbReference type="SAM" id="MobiDB-lite"/>
    </source>
</evidence>
<evidence type="ECO:0000256" key="8">
    <source>
        <dbReference type="ARBA" id="ARBA00022989"/>
    </source>
</evidence>
<evidence type="ECO:0000256" key="10">
    <source>
        <dbReference type="ARBA" id="ARBA00023186"/>
    </source>
</evidence>
<dbReference type="CDD" id="cd20070">
    <property type="entry name" value="5TM_YidC_Alb3"/>
    <property type="match status" value="1"/>
</dbReference>
<evidence type="ECO:0000256" key="18">
    <source>
        <dbReference type="SAM" id="Phobius"/>
    </source>
</evidence>
<proteinExistence type="inferred from homology"/>
<evidence type="ECO:0000256" key="13">
    <source>
        <dbReference type="ARBA" id="ARBA00031538"/>
    </source>
</evidence>
<sequence>MGFFDSLLWPIKVAVAWIMVRAHDVLTWLGMDPAGGWTWLLSIVALVVVIRILLIPLFVRQIKASRGMQLVQPEIQKLQKKYKGKTDPASRQAQQQEMMAIYKEAGTSPFASCLPILAQMPIFFALFRVLASLEAVATGTYARESIGPLTQDLAAQAESSEIFGASLSSTFLGSDDLAVKFVTAALIIIMSATTLFTQRQLTMKNMPQSALDNPMARQQRMLMYILPLVFAFSGVNFPIGVLVYWSTSNLWSMGQQWFVIRNSPAPGSEAEKAYKDRQARKAKRRGKTLEDDGSAGPGEAGTDTLTIGTSGQRQQPKRNSPRSKRAGTRPAAVSAGGAVEQESESESIAEPAPSPSSKSTKPKK</sequence>
<feature type="compositionally biased region" description="Basic and acidic residues" evidence="17">
    <location>
        <begin position="269"/>
        <end position="279"/>
    </location>
</feature>
<keyword evidence="5" id="KW-1003">Cell membrane</keyword>
<dbReference type="PANTHER" id="PTHR12428">
    <property type="entry name" value="OXA1"/>
    <property type="match status" value="1"/>
</dbReference>
<dbReference type="GO" id="GO:0051205">
    <property type="term" value="P:protein insertion into membrane"/>
    <property type="evidence" value="ECO:0007669"/>
    <property type="project" value="TreeGrafter"/>
</dbReference>
<evidence type="ECO:0000256" key="3">
    <source>
        <dbReference type="ARBA" id="ARBA00015325"/>
    </source>
</evidence>
<dbReference type="GO" id="GO:0005886">
    <property type="term" value="C:plasma membrane"/>
    <property type="evidence" value="ECO:0007669"/>
    <property type="project" value="UniProtKB-SubCell"/>
</dbReference>
<evidence type="ECO:0000259" key="19">
    <source>
        <dbReference type="Pfam" id="PF02096"/>
    </source>
</evidence>
<feature type="compositionally biased region" description="Basic residues" evidence="17">
    <location>
        <begin position="315"/>
        <end position="327"/>
    </location>
</feature>
<dbReference type="InterPro" id="IPR001708">
    <property type="entry name" value="YidC/ALB3/OXA1/COX18"/>
</dbReference>
<dbReference type="InterPro" id="IPR028055">
    <property type="entry name" value="YidC/Oxa/ALB_C"/>
</dbReference>
<feature type="transmembrane region" description="Helical" evidence="18">
    <location>
        <begin position="177"/>
        <end position="196"/>
    </location>
</feature>
<reference evidence="20 21" key="1">
    <citation type="submission" date="2019-11" db="EMBL/GenBank/DDBJ databases">
        <authorList>
            <person name="Criscuolo A."/>
        </authorList>
    </citation>
    <scope>NUCLEOTIDE SEQUENCE [LARGE SCALE GENOMIC DNA]</scope>
    <source>
        <strain evidence="20">CIP111667</strain>
    </source>
</reference>
<dbReference type="AlphaFoldDB" id="A0A7M4DD34"/>